<accession>A0A932A9E0</accession>
<keyword evidence="1" id="KW-0812">Transmembrane</keyword>
<feature type="transmembrane region" description="Helical" evidence="1">
    <location>
        <begin position="58"/>
        <end position="85"/>
    </location>
</feature>
<feature type="transmembrane region" description="Helical" evidence="1">
    <location>
        <begin position="12"/>
        <end position="38"/>
    </location>
</feature>
<gene>
    <name evidence="2" type="ORF">HYX28_10145</name>
</gene>
<organism evidence="2 3">
    <name type="scientific">Candidatus Korobacter versatilis</name>
    <dbReference type="NCBI Taxonomy" id="658062"/>
    <lineage>
        <taxon>Bacteria</taxon>
        <taxon>Pseudomonadati</taxon>
        <taxon>Acidobacteriota</taxon>
        <taxon>Terriglobia</taxon>
        <taxon>Terriglobales</taxon>
        <taxon>Candidatus Korobacteraceae</taxon>
        <taxon>Candidatus Korobacter</taxon>
    </lineage>
</organism>
<dbReference type="Proteomes" id="UP000779809">
    <property type="component" value="Unassembled WGS sequence"/>
</dbReference>
<name>A0A932A9E0_9BACT</name>
<evidence type="ECO:0000256" key="1">
    <source>
        <dbReference type="SAM" id="Phobius"/>
    </source>
</evidence>
<reference evidence="2" key="1">
    <citation type="submission" date="2020-07" db="EMBL/GenBank/DDBJ databases">
        <title>Huge and variable diversity of episymbiotic CPR bacteria and DPANN archaea in groundwater ecosystems.</title>
        <authorList>
            <person name="He C.Y."/>
            <person name="Keren R."/>
            <person name="Whittaker M."/>
            <person name="Farag I.F."/>
            <person name="Doudna J."/>
            <person name="Cate J.H.D."/>
            <person name="Banfield J.F."/>
        </authorList>
    </citation>
    <scope>NUCLEOTIDE SEQUENCE</scope>
    <source>
        <strain evidence="2">NC_groundwater_580_Pr5_B-0.1um_64_19</strain>
    </source>
</reference>
<keyword evidence="1" id="KW-0472">Membrane</keyword>
<evidence type="ECO:0000313" key="2">
    <source>
        <dbReference type="EMBL" id="MBI2679130.1"/>
    </source>
</evidence>
<evidence type="ECO:0008006" key="4">
    <source>
        <dbReference type="Google" id="ProtNLM"/>
    </source>
</evidence>
<feature type="transmembrane region" description="Helical" evidence="1">
    <location>
        <begin position="133"/>
        <end position="153"/>
    </location>
</feature>
<keyword evidence="1" id="KW-1133">Transmembrane helix</keyword>
<protein>
    <recommendedName>
        <fullName evidence="4">DUF1440 domain-containing protein</fullName>
    </recommendedName>
</protein>
<comment type="caution">
    <text evidence="2">The sequence shown here is derived from an EMBL/GenBank/DDBJ whole genome shotgun (WGS) entry which is preliminary data.</text>
</comment>
<proteinExistence type="predicted"/>
<dbReference type="EMBL" id="JACPNR010000012">
    <property type="protein sequence ID" value="MBI2679130.1"/>
    <property type="molecule type" value="Genomic_DNA"/>
</dbReference>
<evidence type="ECO:0000313" key="3">
    <source>
        <dbReference type="Proteomes" id="UP000779809"/>
    </source>
</evidence>
<feature type="transmembrane region" description="Helical" evidence="1">
    <location>
        <begin position="97"/>
        <end position="121"/>
    </location>
</feature>
<sequence>MTVAPSNSASRAIGWGGLLAGVGDITQAFVAFGLAFHATPFRILQSIARGYFGPRTFAMGWTSALLGLATHFFIAFTAAAVYYLASRSFPRKAGRVLTEHAVVCGLLYGLVVFSVMYFVVMPLTPIGWPRMNLANWVTGPVGHPLLVGLPIALSVRKYSPRIDADARG</sequence>
<dbReference type="AlphaFoldDB" id="A0A932A9E0"/>